<dbReference type="AlphaFoldDB" id="A0A5J9TPB6"/>
<dbReference type="Pfam" id="PF23559">
    <property type="entry name" value="WHD_DRP"/>
    <property type="match status" value="1"/>
</dbReference>
<feature type="non-terminal residue" evidence="4">
    <location>
        <position position="1"/>
    </location>
</feature>
<evidence type="ECO:0000313" key="4">
    <source>
        <dbReference type="EMBL" id="TVU13212.1"/>
    </source>
</evidence>
<evidence type="ECO:0000259" key="3">
    <source>
        <dbReference type="Pfam" id="PF25019"/>
    </source>
</evidence>
<dbReference type="Proteomes" id="UP000324897">
    <property type="component" value="Unassembled WGS sequence"/>
</dbReference>
<dbReference type="EMBL" id="RWGY01000035">
    <property type="protein sequence ID" value="TVU13212.1"/>
    <property type="molecule type" value="Genomic_DNA"/>
</dbReference>
<reference evidence="4 5" key="1">
    <citation type="journal article" date="2019" name="Sci. Rep.">
        <title>A high-quality genome of Eragrostis curvula grass provides insights into Poaceae evolution and supports new strategies to enhance forage quality.</title>
        <authorList>
            <person name="Carballo J."/>
            <person name="Santos B.A.C.M."/>
            <person name="Zappacosta D."/>
            <person name="Garbus I."/>
            <person name="Selva J.P."/>
            <person name="Gallo C.A."/>
            <person name="Diaz A."/>
            <person name="Albertini E."/>
            <person name="Caccamo M."/>
            <person name="Echenique V."/>
        </authorList>
    </citation>
    <scope>NUCLEOTIDE SEQUENCE [LARGE SCALE GENOMIC DNA]</scope>
    <source>
        <strain evidence="5">cv. Victoria</strain>
        <tissue evidence="4">Leaf</tissue>
    </source>
</reference>
<dbReference type="Gene3D" id="3.80.10.10">
    <property type="entry name" value="Ribonuclease Inhibitor"/>
    <property type="match status" value="1"/>
</dbReference>
<dbReference type="Gramene" id="TVU13212">
    <property type="protein sequence ID" value="TVU13212"/>
    <property type="gene ID" value="EJB05_40747"/>
</dbReference>
<evidence type="ECO:0000256" key="1">
    <source>
        <dbReference type="ARBA" id="ARBA00022821"/>
    </source>
</evidence>
<evidence type="ECO:0000313" key="5">
    <source>
        <dbReference type="Proteomes" id="UP000324897"/>
    </source>
</evidence>
<dbReference type="OrthoDB" id="1534087at2759"/>
<gene>
    <name evidence="4" type="ORF">EJB05_40747</name>
</gene>
<evidence type="ECO:0008006" key="6">
    <source>
        <dbReference type="Google" id="ProtNLM"/>
    </source>
</evidence>
<dbReference type="Gene3D" id="1.10.8.430">
    <property type="entry name" value="Helical domain of apoptotic protease-activating factors"/>
    <property type="match status" value="1"/>
</dbReference>
<dbReference type="Gene3D" id="1.10.10.10">
    <property type="entry name" value="Winged helix-like DNA-binding domain superfamily/Winged helix DNA-binding domain"/>
    <property type="match status" value="1"/>
</dbReference>
<evidence type="ECO:0000259" key="2">
    <source>
        <dbReference type="Pfam" id="PF23559"/>
    </source>
</evidence>
<feature type="domain" description="Disease resistance protein winged helix" evidence="2">
    <location>
        <begin position="131"/>
        <end position="200"/>
    </location>
</feature>
<comment type="caution">
    <text evidence="4">The sequence shown here is derived from an EMBL/GenBank/DDBJ whole genome shotgun (WGS) entry which is preliminary data.</text>
</comment>
<feature type="domain" description="R13L1/DRL21-like LRR repeat region" evidence="3">
    <location>
        <begin position="404"/>
        <end position="528"/>
    </location>
</feature>
<keyword evidence="5" id="KW-1185">Reference proteome</keyword>
<proteinExistence type="predicted"/>
<protein>
    <recommendedName>
        <fullName evidence="6">NB-ARC domain-containing protein</fullName>
    </recommendedName>
</protein>
<dbReference type="SUPFAM" id="SSF52058">
    <property type="entry name" value="L domain-like"/>
    <property type="match status" value="1"/>
</dbReference>
<sequence>MVLFTTRIPNLVSKLGTSKDLIIELKGLANDIFEKYFLACVFGQQEHGEDHYSIVKDIGSKIVEKLKCSPLAAKTIGRLLRGNLSEDYSRSVLQSKEWEKQKDDHDIMPALKLSYEFLPLHLQQCFNYCALFPEDYAFGKDELIHLWIGHEILLASGQNKRAEDIGCGYLDELLMLGFFNKVQRGEEDRYVIHDLLRELALAIASNGCLSICYSNVRSVEVHPSVRHLSIVMRGNADHGGGMTDEYFIRELKRLKKRLKVENLETLLLFDNGSLKGSFGYLFKEVSSLRVLHVSEMTYPVYRVLENFSKLIHLRYLRIGAWPSWRTQFKLPSTVSRFYHLRILDLNEWYHDRDLPSSISNLVNLHYFVVNDENLHSEISMVGKLQLLRVLNKFQVKRRQEGFNLKELESLMEVTKLGIYNLENVVNKEEADVANLTLKNHLLKLTLHWDKKSKSDDPVVERDILESLKPHSNLKELSIIGHKGYTFPEWLGSELSVRGLESLHLEGVEWLDFTTLEQLNLQSLKISDCSFLSLLPIPWTPTLCDVGIRNTSSIQKLDYERTFSYKGRMTITGTSGLSLDEVLAFDNLTELKELIIQYCLPLAELHLRKLNSLKRLSLYDLDVDLLPSSNGLDAVKWQLPVEQLELGNCFVSEKNLTRLL</sequence>
<dbReference type="InterPro" id="IPR058922">
    <property type="entry name" value="WHD_DRP"/>
</dbReference>
<dbReference type="PANTHER" id="PTHR23155:SF988">
    <property type="entry name" value="OS06G0707733 PROTEIN"/>
    <property type="match status" value="1"/>
</dbReference>
<dbReference type="InterPro" id="IPR056789">
    <property type="entry name" value="LRR_R13L1-DRL21"/>
</dbReference>
<keyword evidence="1" id="KW-0611">Plant defense</keyword>
<accession>A0A5J9TPB6</accession>
<dbReference type="PANTHER" id="PTHR23155">
    <property type="entry name" value="DISEASE RESISTANCE PROTEIN RP"/>
    <property type="match status" value="1"/>
</dbReference>
<dbReference type="InterPro" id="IPR042197">
    <property type="entry name" value="Apaf_helical"/>
</dbReference>
<dbReference type="InterPro" id="IPR044974">
    <property type="entry name" value="Disease_R_plants"/>
</dbReference>
<name>A0A5J9TPB6_9POAL</name>
<dbReference type="Pfam" id="PF25019">
    <property type="entry name" value="LRR_R13L1-DRL21"/>
    <property type="match status" value="1"/>
</dbReference>
<dbReference type="InterPro" id="IPR032675">
    <property type="entry name" value="LRR_dom_sf"/>
</dbReference>
<dbReference type="SUPFAM" id="SSF52540">
    <property type="entry name" value="P-loop containing nucleoside triphosphate hydrolases"/>
    <property type="match status" value="1"/>
</dbReference>
<dbReference type="InterPro" id="IPR036388">
    <property type="entry name" value="WH-like_DNA-bd_sf"/>
</dbReference>
<dbReference type="InterPro" id="IPR027417">
    <property type="entry name" value="P-loop_NTPase"/>
</dbReference>
<organism evidence="4 5">
    <name type="scientific">Eragrostis curvula</name>
    <name type="common">weeping love grass</name>
    <dbReference type="NCBI Taxonomy" id="38414"/>
    <lineage>
        <taxon>Eukaryota</taxon>
        <taxon>Viridiplantae</taxon>
        <taxon>Streptophyta</taxon>
        <taxon>Embryophyta</taxon>
        <taxon>Tracheophyta</taxon>
        <taxon>Spermatophyta</taxon>
        <taxon>Magnoliopsida</taxon>
        <taxon>Liliopsida</taxon>
        <taxon>Poales</taxon>
        <taxon>Poaceae</taxon>
        <taxon>PACMAD clade</taxon>
        <taxon>Chloridoideae</taxon>
        <taxon>Eragrostideae</taxon>
        <taxon>Eragrostidinae</taxon>
        <taxon>Eragrostis</taxon>
    </lineage>
</organism>
<dbReference type="GO" id="GO:0098542">
    <property type="term" value="P:defense response to other organism"/>
    <property type="evidence" value="ECO:0007669"/>
    <property type="project" value="TreeGrafter"/>
</dbReference>